<dbReference type="PANTHER" id="PTHR42792:SF2">
    <property type="entry name" value="FLAGELLIN"/>
    <property type="match status" value="1"/>
</dbReference>
<comment type="caution">
    <text evidence="8">The sequence shown here is derived from an EMBL/GenBank/DDBJ whole genome shotgun (WGS) entry which is preliminary data.</text>
</comment>
<dbReference type="Gene3D" id="1.20.1330.10">
    <property type="entry name" value="f41 fragment of flagellin, N-terminal domain"/>
    <property type="match status" value="1"/>
</dbReference>
<keyword evidence="3 5" id="KW-0964">Secreted</keyword>
<keyword evidence="8" id="KW-0282">Flagellum</keyword>
<gene>
    <name evidence="8" type="ORF">SAMN05518863_11531</name>
</gene>
<reference evidence="8 9" key="1">
    <citation type="submission" date="2016-10" db="EMBL/GenBank/DDBJ databases">
        <authorList>
            <person name="Varghese N."/>
            <person name="Submissions S."/>
        </authorList>
    </citation>
    <scope>NUCLEOTIDE SEQUENCE [LARGE SCALE GENOMIC DNA]</scope>
    <source>
        <strain evidence="8 9">YR512</strain>
    </source>
</reference>
<keyword evidence="8" id="KW-0969">Cilium</keyword>
<comment type="function">
    <text evidence="1 5">Flagellin is the subunit protein which polymerizes to form the filaments of bacterial flagella.</text>
</comment>
<sequence>MKISMYTNAISMTSTRSLGKATDALSVAMQRLGTGKRINSAADDAAGLQIATRLQSQSNGMTVAKHNIARSSAMMSLGEGALEEVTNVLQRMKELSTQAADDSFSAEDRSAMQSEYDALFSEMDSIMRNTRYGSEPLLQSVIPPEVKGKFTSTVQFQIGSSSDEVLKVNLDSKLQGSVDAMLNLVTVPGNPGALEDATTANDNIDLVSEALEKVQSVRSEFGSNINRLQYTDANLSNMRDNTDINIGTIVDADYAMEVTKMTRMNMLMQSSQAMLNQGNGIAKMALNLLG</sequence>
<keyword evidence="8" id="KW-0966">Cell projection</keyword>
<protein>
    <recommendedName>
        <fullName evidence="5">Flagellin</fullName>
    </recommendedName>
</protein>
<evidence type="ECO:0000256" key="3">
    <source>
        <dbReference type="ARBA" id="ARBA00022525"/>
    </source>
</evidence>
<evidence type="ECO:0000256" key="2">
    <source>
        <dbReference type="ARBA" id="ARBA00005709"/>
    </source>
</evidence>
<dbReference type="Proteomes" id="UP000198841">
    <property type="component" value="Unassembled WGS sequence"/>
</dbReference>
<name>A0A1I4E1G1_9GAMM</name>
<evidence type="ECO:0000313" key="9">
    <source>
        <dbReference type="Proteomes" id="UP000198841"/>
    </source>
</evidence>
<proteinExistence type="inferred from homology"/>
<dbReference type="InterPro" id="IPR001492">
    <property type="entry name" value="Flagellin"/>
</dbReference>
<feature type="domain" description="Flagellin N-terminal" evidence="6">
    <location>
        <begin position="7"/>
        <end position="139"/>
    </location>
</feature>
<feature type="domain" description="Flagellin C-terminal" evidence="7">
    <location>
        <begin position="204"/>
        <end position="289"/>
    </location>
</feature>
<evidence type="ECO:0000259" key="6">
    <source>
        <dbReference type="Pfam" id="PF00669"/>
    </source>
</evidence>
<accession>A0A1I4E1G1</accession>
<dbReference type="SUPFAM" id="SSF64518">
    <property type="entry name" value="Phase 1 flagellin"/>
    <property type="match status" value="1"/>
</dbReference>
<dbReference type="PANTHER" id="PTHR42792">
    <property type="entry name" value="FLAGELLIN"/>
    <property type="match status" value="1"/>
</dbReference>
<dbReference type="EMBL" id="FOSD01000015">
    <property type="protein sequence ID" value="SFK99602.1"/>
    <property type="molecule type" value="Genomic_DNA"/>
</dbReference>
<dbReference type="Pfam" id="PF00700">
    <property type="entry name" value="Flagellin_C"/>
    <property type="match status" value="1"/>
</dbReference>
<evidence type="ECO:0000259" key="7">
    <source>
        <dbReference type="Pfam" id="PF00700"/>
    </source>
</evidence>
<dbReference type="Pfam" id="PF00669">
    <property type="entry name" value="Flagellin_N"/>
    <property type="match status" value="1"/>
</dbReference>
<dbReference type="PRINTS" id="PR00207">
    <property type="entry name" value="FLAGELLIN"/>
</dbReference>
<dbReference type="InterPro" id="IPR001029">
    <property type="entry name" value="Flagellin_N"/>
</dbReference>
<dbReference type="InterPro" id="IPR046358">
    <property type="entry name" value="Flagellin_C"/>
</dbReference>
<evidence type="ECO:0000256" key="5">
    <source>
        <dbReference type="RuleBase" id="RU362073"/>
    </source>
</evidence>
<evidence type="ECO:0000256" key="1">
    <source>
        <dbReference type="ARBA" id="ARBA00002270"/>
    </source>
</evidence>
<keyword evidence="9" id="KW-1185">Reference proteome</keyword>
<organism evidence="8 9">
    <name type="scientific">Candidatus Pantoea symbiotica</name>
    <dbReference type="NCBI Taxonomy" id="1884370"/>
    <lineage>
        <taxon>Bacteria</taxon>
        <taxon>Pseudomonadati</taxon>
        <taxon>Pseudomonadota</taxon>
        <taxon>Gammaproteobacteria</taxon>
        <taxon>Enterobacterales</taxon>
        <taxon>Erwiniaceae</taxon>
        <taxon>Pantoea</taxon>
    </lineage>
</organism>
<comment type="subcellular location">
    <subcellularLocation>
        <location evidence="5">Secreted</location>
    </subcellularLocation>
    <subcellularLocation>
        <location evidence="5">Bacterial flagellum</location>
    </subcellularLocation>
</comment>
<keyword evidence="4 5" id="KW-0975">Bacterial flagellum</keyword>
<evidence type="ECO:0000313" key="8">
    <source>
        <dbReference type="EMBL" id="SFK99602.1"/>
    </source>
</evidence>
<dbReference type="Gene3D" id="6.10.10.10">
    <property type="entry name" value="Flagellar export chaperone, C-terminal domain"/>
    <property type="match status" value="1"/>
</dbReference>
<dbReference type="InterPro" id="IPR042187">
    <property type="entry name" value="Flagellin_C_sub2"/>
</dbReference>
<evidence type="ECO:0000256" key="4">
    <source>
        <dbReference type="ARBA" id="ARBA00023143"/>
    </source>
</evidence>
<comment type="similarity">
    <text evidence="2 5">Belongs to the bacterial flagellin family.</text>
</comment>